<dbReference type="Gene3D" id="2.40.440.10">
    <property type="entry name" value="L,D-transpeptidase catalytic domain-like"/>
    <property type="match status" value="1"/>
</dbReference>
<dbReference type="Proteomes" id="UP000027946">
    <property type="component" value="Unassembled WGS sequence"/>
</dbReference>
<dbReference type="STRING" id="1121324.CLIT_4c01050"/>
<comment type="pathway">
    <text evidence="1 6">Cell wall biogenesis; peptidoglycan biosynthesis.</text>
</comment>
<keyword evidence="5 6" id="KW-0961">Cell wall biogenesis/degradation</keyword>
<dbReference type="Pfam" id="PF08239">
    <property type="entry name" value="SH3_3"/>
    <property type="match status" value="1"/>
</dbReference>
<evidence type="ECO:0000256" key="1">
    <source>
        <dbReference type="ARBA" id="ARBA00004752"/>
    </source>
</evidence>
<dbReference type="EMBL" id="JJMM01000004">
    <property type="protein sequence ID" value="KDR96268.1"/>
    <property type="molecule type" value="Genomic_DNA"/>
</dbReference>
<feature type="active site" description="Proton donor/acceptor" evidence="6">
    <location>
        <position position="408"/>
    </location>
</feature>
<feature type="domain" description="L,D-TPase catalytic" evidence="7">
    <location>
        <begin position="326"/>
        <end position="467"/>
    </location>
</feature>
<dbReference type="PROSITE" id="PS52029">
    <property type="entry name" value="LD_TPASE"/>
    <property type="match status" value="1"/>
</dbReference>
<evidence type="ECO:0000256" key="3">
    <source>
        <dbReference type="ARBA" id="ARBA00022960"/>
    </source>
</evidence>
<dbReference type="eggNOG" id="COG1376">
    <property type="taxonomic scope" value="Bacteria"/>
</dbReference>
<dbReference type="GO" id="GO:0071555">
    <property type="term" value="P:cell wall organization"/>
    <property type="evidence" value="ECO:0007669"/>
    <property type="project" value="UniProtKB-UniRule"/>
</dbReference>
<accession>A0A069RHK0</accession>
<keyword evidence="2" id="KW-0808">Transferase</keyword>
<comment type="caution">
    <text evidence="8">The sequence shown here is derived from an EMBL/GenBank/DDBJ whole genome shotgun (WGS) entry which is preliminary data.</text>
</comment>
<dbReference type="AlphaFoldDB" id="A0A069RHK0"/>
<evidence type="ECO:0000256" key="4">
    <source>
        <dbReference type="ARBA" id="ARBA00022984"/>
    </source>
</evidence>
<dbReference type="GO" id="GO:0009252">
    <property type="term" value="P:peptidoglycan biosynthetic process"/>
    <property type="evidence" value="ECO:0007669"/>
    <property type="project" value="UniProtKB-UniPathway"/>
</dbReference>
<keyword evidence="4 6" id="KW-0573">Peptidoglycan synthesis</keyword>
<dbReference type="GO" id="GO:0016740">
    <property type="term" value="F:transferase activity"/>
    <property type="evidence" value="ECO:0007669"/>
    <property type="project" value="UniProtKB-KW"/>
</dbReference>
<proteinExistence type="predicted"/>
<dbReference type="InterPro" id="IPR003646">
    <property type="entry name" value="SH3-like_bac-type"/>
</dbReference>
<feature type="active site" description="Nucleophile" evidence="6">
    <location>
        <position position="442"/>
    </location>
</feature>
<gene>
    <name evidence="8" type="ORF">CLIT_4c01050</name>
</gene>
<evidence type="ECO:0000313" key="9">
    <source>
        <dbReference type="Proteomes" id="UP000027946"/>
    </source>
</evidence>
<evidence type="ECO:0000256" key="5">
    <source>
        <dbReference type="ARBA" id="ARBA00023316"/>
    </source>
</evidence>
<name>A0A069RHK0_PEPLI</name>
<sequence>MNELLVKMLILSTLGSAPVCTSTDVIRVPVSAASAHIQAAASQQVVDGADLEKYDVEENINAEDISKDDKLSQVEVGEAPLEQEPEEEVSAPAEPAVEEVEIALSGSGYPLVAKYNTNLPEGMFLNLKYDKHLPAYDYVLLHRSAGNIRQEPTTQSKILRTAAYFEKLNIIESVRGQYISSYGSDIWYKVFWYKDGKMQFGYMLSSLGQRRTFQFDKMKSSMDTLKGAVDSSKMGYVSNYKNRAGRAPLYKSSTSDAFGNLRDQSAPAYYNLNNKSEFIYLGDGTLFSILDEQGSYYKVKSVDYAKALWVPKKYVYTKNAPSTLSQVIVVDRKNQNEAVFEWTDLGWQMISYSFATTGAQAKYKLETPLGYFMAIERKPKFLYLDDITKEISGYAPYAIRFTGGAYVHGVPVDYIKSGGQLIDPGHKESIITLGTVPRSHKCVRNFTSHAQFLYNWVKIGQASVIVIE</sequence>
<dbReference type="CDD" id="cd16913">
    <property type="entry name" value="YkuD_like"/>
    <property type="match status" value="1"/>
</dbReference>
<dbReference type="InterPro" id="IPR038063">
    <property type="entry name" value="Transpep_catalytic_dom"/>
</dbReference>
<evidence type="ECO:0000259" key="7">
    <source>
        <dbReference type="PROSITE" id="PS52029"/>
    </source>
</evidence>
<evidence type="ECO:0000313" key="8">
    <source>
        <dbReference type="EMBL" id="KDR96268.1"/>
    </source>
</evidence>
<evidence type="ECO:0000256" key="2">
    <source>
        <dbReference type="ARBA" id="ARBA00022679"/>
    </source>
</evidence>
<dbReference type="OrthoDB" id="92744at2"/>
<evidence type="ECO:0000256" key="6">
    <source>
        <dbReference type="PROSITE-ProRule" id="PRU01373"/>
    </source>
</evidence>
<dbReference type="SUPFAM" id="SSF141523">
    <property type="entry name" value="L,D-transpeptidase catalytic domain-like"/>
    <property type="match status" value="1"/>
</dbReference>
<protein>
    <recommendedName>
        <fullName evidence="7">L,D-TPase catalytic domain-containing protein</fullName>
    </recommendedName>
</protein>
<dbReference type="Pfam" id="PF03734">
    <property type="entry name" value="YkuD"/>
    <property type="match status" value="1"/>
</dbReference>
<organism evidence="8 9">
    <name type="scientific">Peptoclostridium litorale DSM 5388</name>
    <dbReference type="NCBI Taxonomy" id="1121324"/>
    <lineage>
        <taxon>Bacteria</taxon>
        <taxon>Bacillati</taxon>
        <taxon>Bacillota</taxon>
        <taxon>Clostridia</taxon>
        <taxon>Peptostreptococcales</taxon>
        <taxon>Peptoclostridiaceae</taxon>
        <taxon>Peptoclostridium</taxon>
    </lineage>
</organism>
<reference evidence="8 9" key="1">
    <citation type="submission" date="2014-03" db="EMBL/GenBank/DDBJ databases">
        <title>Genome sequence of Clostridium litorale W6, DSM 5388.</title>
        <authorList>
            <person name="Poehlein A."/>
            <person name="Jagirdar A."/>
            <person name="Khonsari B."/>
            <person name="Chibani C.M."/>
            <person name="Gutierrez Gutierrez D.A."/>
            <person name="Davydova E."/>
            <person name="Alghaithi H.S."/>
            <person name="Nair K.P."/>
            <person name="Dhamotharan K."/>
            <person name="Chandran L."/>
            <person name="G W."/>
            <person name="Daniel R."/>
        </authorList>
    </citation>
    <scope>NUCLEOTIDE SEQUENCE [LARGE SCALE GENOMIC DNA]</scope>
    <source>
        <strain evidence="8 9">W6</strain>
    </source>
</reference>
<keyword evidence="9" id="KW-1185">Reference proteome</keyword>
<dbReference type="InterPro" id="IPR005490">
    <property type="entry name" value="LD_TPept_cat_dom"/>
</dbReference>
<keyword evidence="3 6" id="KW-0133">Cell shape</keyword>
<dbReference type="RefSeq" id="WP_052635913.1">
    <property type="nucleotide sequence ID" value="NZ_FSRH01000009.1"/>
</dbReference>
<dbReference type="GO" id="GO:0008360">
    <property type="term" value="P:regulation of cell shape"/>
    <property type="evidence" value="ECO:0007669"/>
    <property type="project" value="UniProtKB-UniRule"/>
</dbReference>
<dbReference type="UniPathway" id="UPA00219"/>